<accession>A0A485AEF7</accession>
<evidence type="ECO:0000313" key="1">
    <source>
        <dbReference type="EMBL" id="VFS58153.1"/>
    </source>
</evidence>
<sequence>MAINMAEQIFIAGGYGMIGGNLAAQLRSRFPQSRVNSGGTLAAKRRSIGGTAWKCSDRLS</sequence>
<organism evidence="1 2">
    <name type="scientific">Kluyvera cryocrescens</name>
    <name type="common">Kluyvera citrophila</name>
    <dbReference type="NCBI Taxonomy" id="580"/>
    <lineage>
        <taxon>Bacteria</taxon>
        <taxon>Pseudomonadati</taxon>
        <taxon>Pseudomonadota</taxon>
        <taxon>Gammaproteobacteria</taxon>
        <taxon>Enterobacterales</taxon>
        <taxon>Enterobacteriaceae</taxon>
        <taxon>Kluyvera</taxon>
    </lineage>
</organism>
<evidence type="ECO:0000313" key="2">
    <source>
        <dbReference type="Proteomes" id="UP000401081"/>
    </source>
</evidence>
<protein>
    <recommendedName>
        <fullName evidence="3">Short chain dehydrogenase</fullName>
    </recommendedName>
</protein>
<name>A0A485AEF7_KLUCR</name>
<gene>
    <name evidence="1" type="ORF">NCTC12993_00941</name>
</gene>
<dbReference type="AlphaFoldDB" id="A0A485AEF7"/>
<keyword evidence="2" id="KW-1185">Reference proteome</keyword>
<evidence type="ECO:0008006" key="3">
    <source>
        <dbReference type="Google" id="ProtNLM"/>
    </source>
</evidence>
<dbReference type="EMBL" id="CAADJD010000011">
    <property type="protein sequence ID" value="VFS58153.1"/>
    <property type="molecule type" value="Genomic_DNA"/>
</dbReference>
<proteinExistence type="predicted"/>
<dbReference type="Proteomes" id="UP000401081">
    <property type="component" value="Unassembled WGS sequence"/>
</dbReference>
<reference evidence="1 2" key="1">
    <citation type="submission" date="2019-03" db="EMBL/GenBank/DDBJ databases">
        <authorList>
            <consortium name="Pathogen Informatics"/>
        </authorList>
    </citation>
    <scope>NUCLEOTIDE SEQUENCE [LARGE SCALE GENOMIC DNA]</scope>
    <source>
        <strain evidence="1 2">NCTC12993</strain>
    </source>
</reference>